<feature type="domain" description="2EXR" evidence="2">
    <location>
        <begin position="48"/>
        <end position="142"/>
    </location>
</feature>
<gene>
    <name evidence="3" type="ORF">NA56DRAFT_126349</name>
</gene>
<dbReference type="PANTHER" id="PTHR35910:SF6">
    <property type="entry name" value="2EXR DOMAIN-CONTAINING PROTEIN"/>
    <property type="match status" value="1"/>
</dbReference>
<dbReference type="Pfam" id="PF20150">
    <property type="entry name" value="2EXR"/>
    <property type="match status" value="1"/>
</dbReference>
<dbReference type="EMBL" id="KZ613481">
    <property type="protein sequence ID" value="PMD21415.1"/>
    <property type="molecule type" value="Genomic_DNA"/>
</dbReference>
<feature type="compositionally biased region" description="Low complexity" evidence="1">
    <location>
        <begin position="18"/>
        <end position="27"/>
    </location>
</feature>
<name>A0A2J6Q553_9HELO</name>
<dbReference type="InterPro" id="IPR045518">
    <property type="entry name" value="2EXR"/>
</dbReference>
<evidence type="ECO:0000313" key="4">
    <source>
        <dbReference type="Proteomes" id="UP000235672"/>
    </source>
</evidence>
<dbReference type="AlphaFoldDB" id="A0A2J6Q553"/>
<evidence type="ECO:0000259" key="2">
    <source>
        <dbReference type="Pfam" id="PF20150"/>
    </source>
</evidence>
<protein>
    <recommendedName>
        <fullName evidence="2">2EXR domain-containing protein</fullName>
    </recommendedName>
</protein>
<feature type="region of interest" description="Disordered" evidence="1">
    <location>
        <begin position="16"/>
        <end position="36"/>
    </location>
</feature>
<dbReference type="Proteomes" id="UP000235672">
    <property type="component" value="Unassembled WGS sequence"/>
</dbReference>
<keyword evidence="4" id="KW-1185">Reference proteome</keyword>
<dbReference type="OrthoDB" id="4737394at2759"/>
<sequence length="275" mass="31250">MSAQPSAATVPAVLIDRPSSLPSHPSSNHQSVLSKTGTPEVETLEVHFPKFAAFPSELRERIWQLALPDYQNVVIIGGRLRKDLRLARNGREHHNGKYASYRIPALLHTCQQSRAVGLKRYPACFKEQLEIPVLFNLSKDLLLFTDSFRFIRFLQRSLNTFGANDNALPNELRFLGICGSLDAQPGLYYDTTHRRLHPFYNLEELILESCIAFPCEPWQATFVDKLKKTWKDGREEAAKELKGSVSAPEFELPKISFLSSEEFRRLANADPPTRL</sequence>
<proteinExistence type="predicted"/>
<evidence type="ECO:0000256" key="1">
    <source>
        <dbReference type="SAM" id="MobiDB-lite"/>
    </source>
</evidence>
<organism evidence="3 4">
    <name type="scientific">Hyaloscypha hepaticicola</name>
    <dbReference type="NCBI Taxonomy" id="2082293"/>
    <lineage>
        <taxon>Eukaryota</taxon>
        <taxon>Fungi</taxon>
        <taxon>Dikarya</taxon>
        <taxon>Ascomycota</taxon>
        <taxon>Pezizomycotina</taxon>
        <taxon>Leotiomycetes</taxon>
        <taxon>Helotiales</taxon>
        <taxon>Hyaloscyphaceae</taxon>
        <taxon>Hyaloscypha</taxon>
    </lineage>
</organism>
<accession>A0A2J6Q553</accession>
<evidence type="ECO:0000313" key="3">
    <source>
        <dbReference type="EMBL" id="PMD21415.1"/>
    </source>
</evidence>
<reference evidence="3 4" key="1">
    <citation type="submission" date="2016-05" db="EMBL/GenBank/DDBJ databases">
        <title>A degradative enzymes factory behind the ericoid mycorrhizal symbiosis.</title>
        <authorList>
            <consortium name="DOE Joint Genome Institute"/>
            <person name="Martino E."/>
            <person name="Morin E."/>
            <person name="Grelet G."/>
            <person name="Kuo A."/>
            <person name="Kohler A."/>
            <person name="Daghino S."/>
            <person name="Barry K."/>
            <person name="Choi C."/>
            <person name="Cichocki N."/>
            <person name="Clum A."/>
            <person name="Copeland A."/>
            <person name="Hainaut M."/>
            <person name="Haridas S."/>
            <person name="Labutti K."/>
            <person name="Lindquist E."/>
            <person name="Lipzen A."/>
            <person name="Khouja H.-R."/>
            <person name="Murat C."/>
            <person name="Ohm R."/>
            <person name="Olson A."/>
            <person name="Spatafora J."/>
            <person name="Veneault-Fourrey C."/>
            <person name="Henrissat B."/>
            <person name="Grigoriev I."/>
            <person name="Martin F."/>
            <person name="Perotto S."/>
        </authorList>
    </citation>
    <scope>NUCLEOTIDE SEQUENCE [LARGE SCALE GENOMIC DNA]</scope>
    <source>
        <strain evidence="3 4">UAMH 7357</strain>
    </source>
</reference>
<dbReference type="PANTHER" id="PTHR35910">
    <property type="entry name" value="2EXR DOMAIN-CONTAINING PROTEIN"/>
    <property type="match status" value="1"/>
</dbReference>